<feature type="compositionally biased region" description="Low complexity" evidence="1">
    <location>
        <begin position="158"/>
        <end position="168"/>
    </location>
</feature>
<feature type="compositionally biased region" description="Low complexity" evidence="1">
    <location>
        <begin position="619"/>
        <end position="629"/>
    </location>
</feature>
<feature type="compositionally biased region" description="Low complexity" evidence="1">
    <location>
        <begin position="1234"/>
        <end position="1261"/>
    </location>
</feature>
<feature type="compositionally biased region" description="Basic and acidic residues" evidence="1">
    <location>
        <begin position="739"/>
        <end position="752"/>
    </location>
</feature>
<comment type="caution">
    <text evidence="2">The sequence shown here is derived from an EMBL/GenBank/DDBJ whole genome shotgun (WGS) entry which is preliminary data.</text>
</comment>
<dbReference type="Gene3D" id="3.40.20.10">
    <property type="entry name" value="Severin"/>
    <property type="match status" value="1"/>
</dbReference>
<dbReference type="InParanoid" id="A0A1Y2EWP7"/>
<feature type="compositionally biased region" description="Basic and acidic residues" evidence="1">
    <location>
        <begin position="47"/>
        <end position="56"/>
    </location>
</feature>
<feature type="region of interest" description="Disordered" evidence="1">
    <location>
        <begin position="1231"/>
        <end position="1315"/>
    </location>
</feature>
<gene>
    <name evidence="2" type="ORF">BCR35DRAFT_124671</name>
</gene>
<feature type="compositionally biased region" description="Polar residues" evidence="1">
    <location>
        <begin position="899"/>
        <end position="925"/>
    </location>
</feature>
<feature type="compositionally biased region" description="Low complexity" evidence="1">
    <location>
        <begin position="575"/>
        <end position="592"/>
    </location>
</feature>
<proteinExistence type="predicted"/>
<keyword evidence="3" id="KW-1185">Reference proteome</keyword>
<organism evidence="2 3">
    <name type="scientific">Leucosporidium creatinivorum</name>
    <dbReference type="NCBI Taxonomy" id="106004"/>
    <lineage>
        <taxon>Eukaryota</taxon>
        <taxon>Fungi</taxon>
        <taxon>Dikarya</taxon>
        <taxon>Basidiomycota</taxon>
        <taxon>Pucciniomycotina</taxon>
        <taxon>Microbotryomycetes</taxon>
        <taxon>Leucosporidiales</taxon>
        <taxon>Leucosporidium</taxon>
    </lineage>
</organism>
<feature type="compositionally biased region" description="Basic and acidic residues" evidence="1">
    <location>
        <begin position="421"/>
        <end position="432"/>
    </location>
</feature>
<feature type="compositionally biased region" description="Low complexity" evidence="1">
    <location>
        <begin position="710"/>
        <end position="729"/>
    </location>
</feature>
<feature type="compositionally biased region" description="Basic and acidic residues" evidence="1">
    <location>
        <begin position="501"/>
        <end position="517"/>
    </location>
</feature>
<evidence type="ECO:0008006" key="4">
    <source>
        <dbReference type="Google" id="ProtNLM"/>
    </source>
</evidence>
<feature type="compositionally biased region" description="Polar residues" evidence="1">
    <location>
        <begin position="766"/>
        <end position="785"/>
    </location>
</feature>
<dbReference type="EMBL" id="MCGR01000036">
    <property type="protein sequence ID" value="ORY75978.1"/>
    <property type="molecule type" value="Genomic_DNA"/>
</dbReference>
<feature type="compositionally biased region" description="Low complexity" evidence="1">
    <location>
        <begin position="356"/>
        <end position="374"/>
    </location>
</feature>
<feature type="compositionally biased region" description="Low complexity" evidence="1">
    <location>
        <begin position="316"/>
        <end position="328"/>
    </location>
</feature>
<feature type="compositionally biased region" description="Low complexity" evidence="1">
    <location>
        <begin position="646"/>
        <end position="656"/>
    </location>
</feature>
<dbReference type="InterPro" id="IPR029006">
    <property type="entry name" value="ADF-H/Gelsolin-like_dom_sf"/>
</dbReference>
<feature type="compositionally biased region" description="Pro residues" evidence="1">
    <location>
        <begin position="630"/>
        <end position="645"/>
    </location>
</feature>
<feature type="compositionally biased region" description="Polar residues" evidence="1">
    <location>
        <begin position="470"/>
        <end position="479"/>
    </location>
</feature>
<dbReference type="STRING" id="106004.A0A1Y2EWP7"/>
<dbReference type="OrthoDB" id="6375767at2759"/>
<evidence type="ECO:0000313" key="3">
    <source>
        <dbReference type="Proteomes" id="UP000193467"/>
    </source>
</evidence>
<sequence>MALASQGGAGKPTDGAPPSLASFMGGGAKPPRLHRIGTGPTEDEREETERLEREMAATKSRWGKQPETADPPARGISLASYLKGGVPPQASSVVPASPVKPVSPSKPSVLDRWQPAQPAPEPVKSRSTPVMTFGTADNTFYQPAVTPPILGASTFSAPPRSRSPSPSRRSYKAISIQPGSPRKPLPSPKILTDRAQPASPGKAGAIASPSSPNRAFPFSAINLDKSTPSPPTGTIGPPQPRSLATLFGSTAAGPRLNSQAPQHSGEEGPAHARSKGVGGIAMPGMVVAGSVRARAESLNSGNKVATPGISTPTPAPTFAAPPLAAAPLPEAPPLVEAKIISRSPPLPVAEDDDEYSPPLHQDSSPLLPDSPESLRSARPLSMIMSPQVPSSPESVRSTPMSANPSLTNSLTRLQSSNIVADRLKWGEEKEKGAASPSPPSESSPMMGGARPTHAKKNSVLGRWGRDVPNVTGSGESSPRSPKVGSSPWSPPLGGAPSGKPVTERWNEKKDEKEEAPSPKESPALVHVNRNRARPPKSTPRGATPASSTSAASSPALAKDSPETSTGSPVPLPGIPTVNVTSPVPTVASPASSYSIEPSADSAAPQRAATSPTLPSIADSPPTLSFSSLSPPAPVSAPAEPSPLQPSPQESEPVESPIAKPAVGRWSGAAIGVKEIAKASPWSHDAPSPTQPSEPVAPKHTRGVALPGMSAAKAPPAAAPAPIAALPEAPQDYNPNTDPVEEHRRRAQEEARKAGRIGIGIGIFQRPGTTSSPDPTISKLSQPETSTKVEHDDGFPRFQDPFRAVPQTSSTSGSPVDPRKAAGSTSWGKQPKHASYQGPPSSASIKSNVSGTRSQSLQDTASPSSVRDAIASWGPTKLNASVMDSPTKESYGVKPRPDSRQTAAPSTPTDFQPSPTTTFSQVSTAASPEMATFHTAAPRAVQIIAASETASMMSRQTSGDSAFTDAPDGLSPRERQASMVAIHRPSIDRAVELAKSPVLSPRVPGDSLGLDVYSLTSGSPEVIDHNHVFYQTEILAIVNKSSLMGGREVAKMWIWVGNESREFDEKINERARKIAQAYGAIPHLVRYRFEPRELVEVFGDQITICKGNREDFNHLDTKLYSIQAHEEVVFVEEVALTSKSICSGYCTVFSLVGEVYAWLGHGSLPLEQESCVDFAETIADGRHVTVLREGSETAYFWVSSRTSSLRFGSRSLTLPLQYSTVSMASSTRRLTTGASALPTLRRSPSSRSTLRPTPSSRASSPSSSPPPPSPSSTEALPSTGFVFLPRRGTVEPTSASRSRRPTSWLRSGGSEASPSSSLTMCSCSLLSFPKIFLISPGSSTLPSLTLESVRVV</sequence>
<feature type="compositionally biased region" description="Low complexity" evidence="1">
    <location>
        <begin position="86"/>
        <end position="108"/>
    </location>
</feature>
<dbReference type="SUPFAM" id="SSF55753">
    <property type="entry name" value="Actin depolymerizing proteins"/>
    <property type="match status" value="1"/>
</dbReference>
<reference evidence="2 3" key="1">
    <citation type="submission" date="2016-07" db="EMBL/GenBank/DDBJ databases">
        <title>Pervasive Adenine N6-methylation of Active Genes in Fungi.</title>
        <authorList>
            <consortium name="DOE Joint Genome Institute"/>
            <person name="Mondo S.J."/>
            <person name="Dannebaum R.O."/>
            <person name="Kuo R.C."/>
            <person name="Labutti K."/>
            <person name="Haridas S."/>
            <person name="Kuo A."/>
            <person name="Salamov A."/>
            <person name="Ahrendt S.R."/>
            <person name="Lipzen A."/>
            <person name="Sullivan W."/>
            <person name="Andreopoulos W.B."/>
            <person name="Clum A."/>
            <person name="Lindquist E."/>
            <person name="Daum C."/>
            <person name="Ramamoorthy G.K."/>
            <person name="Gryganskyi A."/>
            <person name="Culley D."/>
            <person name="Magnuson J.K."/>
            <person name="James T.Y."/>
            <person name="O'Malley M.A."/>
            <person name="Stajich J.E."/>
            <person name="Spatafora J.W."/>
            <person name="Visel A."/>
            <person name="Grigoriev I.V."/>
        </authorList>
    </citation>
    <scope>NUCLEOTIDE SEQUENCE [LARGE SCALE GENOMIC DNA]</scope>
    <source>
        <strain evidence="2 3">62-1032</strain>
    </source>
</reference>
<feature type="compositionally biased region" description="Low complexity" evidence="1">
    <location>
        <begin position="538"/>
        <end position="557"/>
    </location>
</feature>
<dbReference type="Proteomes" id="UP000193467">
    <property type="component" value="Unassembled WGS sequence"/>
</dbReference>
<protein>
    <recommendedName>
        <fullName evidence="4">Gelsolin-like domain-containing protein</fullName>
    </recommendedName>
</protein>
<feature type="region of interest" description="Disordered" evidence="1">
    <location>
        <begin position="1"/>
        <end position="280"/>
    </location>
</feature>
<feature type="compositionally biased region" description="Polar residues" evidence="1">
    <location>
        <begin position="387"/>
        <end position="418"/>
    </location>
</feature>
<accession>A0A1Y2EWP7</accession>
<feature type="compositionally biased region" description="Polar residues" evidence="1">
    <location>
        <begin position="125"/>
        <end position="141"/>
    </location>
</feature>
<name>A0A1Y2EWP7_9BASI</name>
<feature type="region of interest" description="Disordered" evidence="1">
    <location>
        <begin position="294"/>
        <end position="925"/>
    </location>
</feature>
<feature type="compositionally biased region" description="Polar residues" evidence="1">
    <location>
        <begin position="837"/>
        <end position="864"/>
    </location>
</feature>
<evidence type="ECO:0000313" key="2">
    <source>
        <dbReference type="EMBL" id="ORY75978.1"/>
    </source>
</evidence>
<feature type="compositionally biased region" description="Low complexity" evidence="1">
    <location>
        <begin position="1291"/>
        <end position="1315"/>
    </location>
</feature>
<evidence type="ECO:0000256" key="1">
    <source>
        <dbReference type="SAM" id="MobiDB-lite"/>
    </source>
</evidence>